<dbReference type="PANTHER" id="PTHR10584:SF166">
    <property type="entry name" value="RIBOKINASE"/>
    <property type="match status" value="1"/>
</dbReference>
<accession>A0A2A6JEX3</accession>
<reference evidence="4 5" key="1">
    <citation type="submission" date="2017-09" db="EMBL/GenBank/DDBJ databases">
        <title>Comparative genomics of rhizobia isolated from Phaseolus vulgaris in China.</title>
        <authorList>
            <person name="Tong W."/>
        </authorList>
    </citation>
    <scope>NUCLEOTIDE SEQUENCE [LARGE SCALE GENOMIC DNA]</scope>
    <source>
        <strain evidence="4 5">C5</strain>
    </source>
</reference>
<evidence type="ECO:0000256" key="1">
    <source>
        <dbReference type="ARBA" id="ARBA00022679"/>
    </source>
</evidence>
<dbReference type="GO" id="GO:0005829">
    <property type="term" value="C:cytosol"/>
    <property type="evidence" value="ECO:0007669"/>
    <property type="project" value="TreeGrafter"/>
</dbReference>
<dbReference type="Gene3D" id="3.40.1190.20">
    <property type="match status" value="1"/>
</dbReference>
<feature type="domain" description="Carbohydrate kinase PfkB" evidence="3">
    <location>
        <begin position="30"/>
        <end position="298"/>
    </location>
</feature>
<dbReference type="CDD" id="cd01166">
    <property type="entry name" value="KdgK"/>
    <property type="match status" value="1"/>
</dbReference>
<name>A0A2A6JEX3_9HYPH</name>
<dbReference type="GO" id="GO:0006796">
    <property type="term" value="P:phosphate-containing compound metabolic process"/>
    <property type="evidence" value="ECO:0007669"/>
    <property type="project" value="UniProtKB-ARBA"/>
</dbReference>
<sequence length="329" mass="35191">MSATFDFSCVGFYTFDALCRPVADIPPGGQTLFVEDFTLAVSGAAGSAAIVAAKYGLRVQAVGGVGYDDMGDWVRMKLQSFGVDTTMMRRYEGYSTSCSIVTTRPNGQRPALHKRGATDAFFVSDSEIDRVLDTKILHVGGVGLMNRMDDCGRTGEIMAEARRRGVITTLDVFASTSNDLPKVEALLPYTDYFLPSEEEAQALSGLTRNKDLADFLLSRGAKCVILTLGAEGAYYHDETGLEFHSPAFQVDVKCTCGCGDCFNGGFASGLVRGLSPQDAVELGQASSALNATGLGSQAGVANYDATRAFIKATPRRQLQYDVVALTEVH</sequence>
<dbReference type="PRINTS" id="PR00990">
    <property type="entry name" value="RIBOKINASE"/>
</dbReference>
<evidence type="ECO:0000313" key="5">
    <source>
        <dbReference type="Proteomes" id="UP000220768"/>
    </source>
</evidence>
<proteinExistence type="predicted"/>
<keyword evidence="5" id="KW-1185">Reference proteome</keyword>
<keyword evidence="2 4" id="KW-0418">Kinase</keyword>
<evidence type="ECO:0000313" key="4">
    <source>
        <dbReference type="EMBL" id="PDT04472.1"/>
    </source>
</evidence>
<dbReference type="RefSeq" id="WP_097612182.1">
    <property type="nucleotide sequence ID" value="NZ_NWSV01000005.1"/>
</dbReference>
<dbReference type="InterPro" id="IPR002139">
    <property type="entry name" value="Ribo/fructo_kinase"/>
</dbReference>
<comment type="caution">
    <text evidence="4">The sequence shown here is derived from an EMBL/GenBank/DDBJ whole genome shotgun (WGS) entry which is preliminary data.</text>
</comment>
<dbReference type="SUPFAM" id="SSF53613">
    <property type="entry name" value="Ribokinase-like"/>
    <property type="match status" value="1"/>
</dbReference>
<keyword evidence="1" id="KW-0808">Transferase</keyword>
<gene>
    <name evidence="4" type="ORF">CO666_11520</name>
</gene>
<dbReference type="InterPro" id="IPR011611">
    <property type="entry name" value="PfkB_dom"/>
</dbReference>
<organism evidence="4 5">
    <name type="scientific">Rhizobium chutanense</name>
    <dbReference type="NCBI Taxonomy" id="2035448"/>
    <lineage>
        <taxon>Bacteria</taxon>
        <taxon>Pseudomonadati</taxon>
        <taxon>Pseudomonadota</taxon>
        <taxon>Alphaproteobacteria</taxon>
        <taxon>Hyphomicrobiales</taxon>
        <taxon>Rhizobiaceae</taxon>
        <taxon>Rhizobium/Agrobacterium group</taxon>
        <taxon>Rhizobium</taxon>
    </lineage>
</organism>
<dbReference type="EMBL" id="NWSV01000005">
    <property type="protein sequence ID" value="PDT04472.1"/>
    <property type="molecule type" value="Genomic_DNA"/>
</dbReference>
<dbReference type="PANTHER" id="PTHR10584">
    <property type="entry name" value="SUGAR KINASE"/>
    <property type="match status" value="1"/>
</dbReference>
<dbReference type="InterPro" id="IPR029056">
    <property type="entry name" value="Ribokinase-like"/>
</dbReference>
<dbReference type="Proteomes" id="UP000220768">
    <property type="component" value="Unassembled WGS sequence"/>
</dbReference>
<evidence type="ECO:0000256" key="2">
    <source>
        <dbReference type="ARBA" id="ARBA00022777"/>
    </source>
</evidence>
<dbReference type="AlphaFoldDB" id="A0A2A6JEX3"/>
<evidence type="ECO:0000259" key="3">
    <source>
        <dbReference type="Pfam" id="PF00294"/>
    </source>
</evidence>
<protein>
    <submittedName>
        <fullName evidence="4">Kinase</fullName>
    </submittedName>
</protein>
<dbReference type="GO" id="GO:0016301">
    <property type="term" value="F:kinase activity"/>
    <property type="evidence" value="ECO:0007669"/>
    <property type="project" value="UniProtKB-KW"/>
</dbReference>
<dbReference type="Pfam" id="PF00294">
    <property type="entry name" value="PfkB"/>
    <property type="match status" value="1"/>
</dbReference>